<keyword evidence="2" id="KW-1185">Reference proteome</keyword>
<accession>A0AAV8QKK2</accession>
<evidence type="ECO:0000313" key="2">
    <source>
        <dbReference type="Proteomes" id="UP001222027"/>
    </source>
</evidence>
<dbReference type="AlphaFoldDB" id="A0AAV8QKK2"/>
<sequence>MRGHDNHVLVLVGGISISSEADVYPNGGNRHNKTCKQDVEEIEAYRASFGFSADEIVTRKTAWSYLNHLMSPLRCLHLQIVKLE</sequence>
<proteinExistence type="predicted"/>
<protein>
    <submittedName>
        <fullName evidence="1">Uncharacterized protein</fullName>
    </submittedName>
</protein>
<comment type="caution">
    <text evidence="1">The sequence shown here is derived from an EMBL/GenBank/DDBJ whole genome shotgun (WGS) entry which is preliminary data.</text>
</comment>
<organism evidence="1 2">
    <name type="scientific">Ensete ventricosum</name>
    <name type="common">Abyssinian banana</name>
    <name type="synonym">Musa ensete</name>
    <dbReference type="NCBI Taxonomy" id="4639"/>
    <lineage>
        <taxon>Eukaryota</taxon>
        <taxon>Viridiplantae</taxon>
        <taxon>Streptophyta</taxon>
        <taxon>Embryophyta</taxon>
        <taxon>Tracheophyta</taxon>
        <taxon>Spermatophyta</taxon>
        <taxon>Magnoliopsida</taxon>
        <taxon>Liliopsida</taxon>
        <taxon>Zingiberales</taxon>
        <taxon>Musaceae</taxon>
        <taxon>Ensete</taxon>
    </lineage>
</organism>
<dbReference type="EMBL" id="JAQQAF010000006">
    <property type="protein sequence ID" value="KAJ8475522.1"/>
    <property type="molecule type" value="Genomic_DNA"/>
</dbReference>
<reference evidence="1 2" key="1">
    <citation type="submission" date="2022-12" db="EMBL/GenBank/DDBJ databases">
        <title>Chromosome-scale assembly of the Ensete ventricosum genome.</title>
        <authorList>
            <person name="Dussert Y."/>
            <person name="Stocks J."/>
            <person name="Wendawek A."/>
            <person name="Woldeyes F."/>
            <person name="Nichols R.A."/>
            <person name="Borrell J.S."/>
        </authorList>
    </citation>
    <scope>NUCLEOTIDE SEQUENCE [LARGE SCALE GENOMIC DNA]</scope>
    <source>
        <strain evidence="2">cv. Maze</strain>
        <tissue evidence="1">Seeds</tissue>
    </source>
</reference>
<gene>
    <name evidence="1" type="ORF">OPV22_019249</name>
</gene>
<dbReference type="Proteomes" id="UP001222027">
    <property type="component" value="Unassembled WGS sequence"/>
</dbReference>
<evidence type="ECO:0000313" key="1">
    <source>
        <dbReference type="EMBL" id="KAJ8475522.1"/>
    </source>
</evidence>
<name>A0AAV8QKK2_ENSVE</name>